<accession>A0A9P6FZF0</accession>
<feature type="region of interest" description="Disordered" evidence="1">
    <location>
        <begin position="1197"/>
        <end position="1345"/>
    </location>
</feature>
<keyword evidence="2" id="KW-0812">Transmembrane</keyword>
<dbReference type="SUPFAM" id="SSF82171">
    <property type="entry name" value="DPP6 N-terminal domain-like"/>
    <property type="match status" value="1"/>
</dbReference>
<evidence type="ECO:0000313" key="4">
    <source>
        <dbReference type="Proteomes" id="UP000780801"/>
    </source>
</evidence>
<evidence type="ECO:0000313" key="3">
    <source>
        <dbReference type="EMBL" id="KAF9584252.1"/>
    </source>
</evidence>
<feature type="region of interest" description="Disordered" evidence="1">
    <location>
        <begin position="1"/>
        <end position="68"/>
    </location>
</feature>
<organism evidence="3 4">
    <name type="scientific">Lunasporangiospora selenospora</name>
    <dbReference type="NCBI Taxonomy" id="979761"/>
    <lineage>
        <taxon>Eukaryota</taxon>
        <taxon>Fungi</taxon>
        <taxon>Fungi incertae sedis</taxon>
        <taxon>Mucoromycota</taxon>
        <taxon>Mortierellomycotina</taxon>
        <taxon>Mortierellomycetes</taxon>
        <taxon>Mortierellales</taxon>
        <taxon>Mortierellaceae</taxon>
        <taxon>Lunasporangiospora</taxon>
    </lineage>
</organism>
<feature type="compositionally biased region" description="Basic and acidic residues" evidence="1">
    <location>
        <begin position="1231"/>
        <end position="1278"/>
    </location>
</feature>
<dbReference type="EMBL" id="JAABOA010000460">
    <property type="protein sequence ID" value="KAF9584252.1"/>
    <property type="molecule type" value="Genomic_DNA"/>
</dbReference>
<gene>
    <name evidence="3" type="ORF">BGW38_007064</name>
</gene>
<evidence type="ECO:0000256" key="2">
    <source>
        <dbReference type="SAM" id="Phobius"/>
    </source>
</evidence>
<feature type="non-terminal residue" evidence="3">
    <location>
        <position position="1"/>
    </location>
</feature>
<keyword evidence="4" id="KW-1185">Reference proteome</keyword>
<dbReference type="Proteomes" id="UP000780801">
    <property type="component" value="Unassembled WGS sequence"/>
</dbReference>
<feature type="transmembrane region" description="Helical" evidence="2">
    <location>
        <begin position="1134"/>
        <end position="1152"/>
    </location>
</feature>
<keyword evidence="2" id="KW-0472">Membrane</keyword>
<name>A0A9P6FZF0_9FUNG</name>
<sequence length="1345" mass="151228">MDTIIEIDPQTENVGVNDSQTTVEKGTKELLPSPAASPASIPRDVAIDNGNQEHNKSLQDTSKEGSTVNEEAIKAEEEVKFNQYECRPAPFSTLEEYNTKMQEDIDAGRAGNRWFFEVSSVDKRECVGSKSKSTVKTPVDIVDITSLYFNDEIEEGIYNPIVCLLLENSAALMNLIELGNCRWRVPNKLRKVIKEQRTGSPVFIRLLMTQQILLQSYDWLIFGFKTSKDETPLGIQLCYMDFIQGACSDSLYDCVLNEDLLPRKIINVFHSDDGNDSRPKKSKQPARVAICVISATGSHMATVSIVGSAAHLDWWELDLKSSTTPVKYPCPASTSTAHTFIGIIERKDSYYISMSLSWDGSQIAMTFTDIIESSSAKSLATKNNQGVLQCLEPGQLMMPYKTQDQQRQIPLDIPKSTRHKNFKELKNFKGDIEFTSSSKEKWDESTERLIASDGKTVTIFSTSGVWQLLYSIHLSSVSNNLNGNFPTQGASGGLFPWLESPYQLSLWSIESRKPVCDIRTTSVIEKCRISFDGRAIAVVTTGLGDTKGIQVFSTETGDSIHPSGFTGDSIGTYFSGVGGLLYQASIPDCSSHFDLVHSDARNLARISSVQCRLQWGDGLDIDYSFSFQGIQEDGKLGSTVIAHYGHSTILVSYLSDFLSGSTDPSRTACLNSECSSKFLPIQDIGGQAALSLFKKSRHVTVVHWNDICPNPLSFSYNAKSFHLLEKHSKLVIICKGPSITALFVWQLPTRSSHTIELLLMLYLDPIPESTTLYTCPHENQLCISYDQVDIHISLVAANKVQTTRFHENIIFTLADMAYKCHDEKDTRKLRDVYLNYLSSIINTPVYDSVNMPIISRICQEYVSLYSKEVISLLFKIVLQHDKPHSWIPLLNYPAGSNPIGILLENTRTNPNTSKLVEKMVEYCIKRANDTQEITYIMFLCDHMGDLTSQYPDLALRVTRVFAYFKCTDRGSVISYAKVIQHPNLSSFWNRKEVPLSQCRNPILQLQSSQVDRAVETFTEEVFVAPLSFLWTFIPDRKDKRQEYSRYDPMATQSAFKTMFYLTKFHINPFRHVYIRTNNYELTVLDNPAFEALIQYKWNTIGFKAWLVRFISQCIFYLLIVSAAAIQIYYPKLDLQLGVFIAIVSFSGIFLWLEFLQWQDYLKASTPRKLAKKKVGFLRKVSRVIKIITKPFRKLSAAFTGGSSSEDKKENQETSVEGPTVEKEAEESQVIEIKESEESKASEAKESEESKASEAKKSEESKASEVKESEESKASEVKEASVVVLENVDEEKKTGDDQEQEAAGAQEDEAKETNDQNEEKGSEQGDGDESDTEDRPDLEGAGPLFF</sequence>
<feature type="compositionally biased region" description="Basic and acidic residues" evidence="1">
    <location>
        <begin position="51"/>
        <end position="63"/>
    </location>
</feature>
<keyword evidence="2" id="KW-1133">Transmembrane helix</keyword>
<proteinExistence type="predicted"/>
<feature type="compositionally biased region" description="Basic and acidic residues" evidence="1">
    <location>
        <begin position="1310"/>
        <end position="1322"/>
    </location>
</feature>
<comment type="caution">
    <text evidence="3">The sequence shown here is derived from an EMBL/GenBank/DDBJ whole genome shotgun (WGS) entry which is preliminary data.</text>
</comment>
<protein>
    <submittedName>
        <fullName evidence="3">Uncharacterized protein</fullName>
    </submittedName>
</protein>
<feature type="transmembrane region" description="Helical" evidence="2">
    <location>
        <begin position="1105"/>
        <end position="1128"/>
    </location>
</feature>
<reference evidence="3" key="1">
    <citation type="journal article" date="2020" name="Fungal Divers.">
        <title>Resolving the Mortierellaceae phylogeny through synthesis of multi-gene phylogenetics and phylogenomics.</title>
        <authorList>
            <person name="Vandepol N."/>
            <person name="Liber J."/>
            <person name="Desiro A."/>
            <person name="Na H."/>
            <person name="Kennedy M."/>
            <person name="Barry K."/>
            <person name="Grigoriev I.V."/>
            <person name="Miller A.N."/>
            <person name="O'Donnell K."/>
            <person name="Stajich J.E."/>
            <person name="Bonito G."/>
        </authorList>
    </citation>
    <scope>NUCLEOTIDE SEQUENCE</scope>
    <source>
        <strain evidence="3">KOD1015</strain>
    </source>
</reference>
<feature type="compositionally biased region" description="Polar residues" evidence="1">
    <location>
        <begin position="10"/>
        <end position="24"/>
    </location>
</feature>
<evidence type="ECO:0000256" key="1">
    <source>
        <dbReference type="SAM" id="MobiDB-lite"/>
    </source>
</evidence>
<dbReference type="OrthoDB" id="2333734at2759"/>